<feature type="domain" description="Helicase ATP-binding" evidence="14">
    <location>
        <begin position="22"/>
        <end position="196"/>
    </location>
</feature>
<dbReference type="NCBIfam" id="TIGR00614">
    <property type="entry name" value="recQ_fam"/>
    <property type="match status" value="1"/>
</dbReference>
<evidence type="ECO:0000256" key="12">
    <source>
        <dbReference type="ARBA" id="ARBA00049360"/>
    </source>
</evidence>
<comment type="catalytic activity">
    <reaction evidence="12 13">
        <text>ATP + H2O = ADP + phosphate + H(+)</text>
        <dbReference type="Rhea" id="RHEA:13065"/>
        <dbReference type="ChEBI" id="CHEBI:15377"/>
        <dbReference type="ChEBI" id="CHEBI:15378"/>
        <dbReference type="ChEBI" id="CHEBI:30616"/>
        <dbReference type="ChEBI" id="CHEBI:43474"/>
        <dbReference type="ChEBI" id="CHEBI:456216"/>
    </reaction>
</comment>
<protein>
    <recommendedName>
        <fullName evidence="13">ATP-dependent DNA helicase</fullName>
        <ecNumber evidence="13">5.6.2.4</ecNumber>
    </recommendedName>
</protein>
<evidence type="ECO:0000256" key="3">
    <source>
        <dbReference type="ARBA" id="ARBA00022723"/>
    </source>
</evidence>
<comment type="subcellular location">
    <subcellularLocation>
        <location evidence="1 13">Nucleus</location>
    </subcellularLocation>
</comment>
<dbReference type="EMBL" id="GL377679">
    <property type="protein sequence ID" value="EFJ07830.1"/>
    <property type="molecule type" value="Genomic_DNA"/>
</dbReference>
<dbReference type="PANTHER" id="PTHR13710">
    <property type="entry name" value="DNA HELICASE RECQ FAMILY MEMBER"/>
    <property type="match status" value="1"/>
</dbReference>
<dbReference type="GO" id="GO:0000724">
    <property type="term" value="P:double-strand break repair via homologous recombination"/>
    <property type="evidence" value="ECO:0000318"/>
    <property type="project" value="GO_Central"/>
</dbReference>
<evidence type="ECO:0000256" key="10">
    <source>
        <dbReference type="ARBA" id="ARBA00023242"/>
    </source>
</evidence>
<dbReference type="Pfam" id="PF00270">
    <property type="entry name" value="DEAD"/>
    <property type="match status" value="1"/>
</dbReference>
<keyword evidence="8" id="KW-0238">DNA-binding</keyword>
<evidence type="ECO:0000313" key="17">
    <source>
        <dbReference type="Proteomes" id="UP000001514"/>
    </source>
</evidence>
<evidence type="ECO:0000256" key="11">
    <source>
        <dbReference type="ARBA" id="ARBA00034617"/>
    </source>
</evidence>
<evidence type="ECO:0000256" key="7">
    <source>
        <dbReference type="ARBA" id="ARBA00022840"/>
    </source>
</evidence>
<dbReference type="Gene3D" id="3.40.50.300">
    <property type="entry name" value="P-loop containing nucleotide triphosphate hydrolases"/>
    <property type="match status" value="2"/>
</dbReference>
<dbReference type="SMART" id="SM00487">
    <property type="entry name" value="DEXDc"/>
    <property type="match status" value="1"/>
</dbReference>
<dbReference type="GO" id="GO:0005634">
    <property type="term" value="C:nucleus"/>
    <property type="evidence" value="ECO:0007669"/>
    <property type="project" value="UniProtKB-SubCell"/>
</dbReference>
<evidence type="ECO:0000256" key="13">
    <source>
        <dbReference type="RuleBase" id="RU364117"/>
    </source>
</evidence>
<dbReference type="GO" id="GO:0005524">
    <property type="term" value="F:ATP binding"/>
    <property type="evidence" value="ECO:0007669"/>
    <property type="project" value="UniProtKB-KW"/>
</dbReference>
<dbReference type="GO" id="GO:0005694">
    <property type="term" value="C:chromosome"/>
    <property type="evidence" value="ECO:0000318"/>
    <property type="project" value="GO_Central"/>
</dbReference>
<dbReference type="SUPFAM" id="SSF52540">
    <property type="entry name" value="P-loop containing nucleoside triphosphate hydrolases"/>
    <property type="match status" value="1"/>
</dbReference>
<dbReference type="InterPro" id="IPR004589">
    <property type="entry name" value="DNA_helicase_ATP-dep_RecQ"/>
</dbReference>
<keyword evidence="10 13" id="KW-0539">Nucleus</keyword>
<dbReference type="STRING" id="88036.D8T620"/>
<keyword evidence="4 13" id="KW-0547">Nucleotide-binding</keyword>
<keyword evidence="7 13" id="KW-0067">ATP-binding</keyword>
<dbReference type="OMA" id="MFFENEC"/>
<feature type="non-terminal residue" evidence="16">
    <location>
        <position position="600"/>
    </location>
</feature>
<dbReference type="InParanoid" id="D8T620"/>
<evidence type="ECO:0000259" key="14">
    <source>
        <dbReference type="PROSITE" id="PS51192"/>
    </source>
</evidence>
<dbReference type="PROSITE" id="PS51194">
    <property type="entry name" value="HELICASE_CTER"/>
    <property type="match status" value="1"/>
</dbReference>
<evidence type="ECO:0000313" key="16">
    <source>
        <dbReference type="EMBL" id="EFJ07830.1"/>
    </source>
</evidence>
<accession>D8T620</accession>
<evidence type="ECO:0000259" key="15">
    <source>
        <dbReference type="PROSITE" id="PS51194"/>
    </source>
</evidence>
<evidence type="ECO:0000256" key="5">
    <source>
        <dbReference type="ARBA" id="ARBA00022801"/>
    </source>
</evidence>
<dbReference type="KEGG" id="smo:SELMODRAFT_41328"/>
<dbReference type="GO" id="GO:0046872">
    <property type="term" value="F:metal ion binding"/>
    <property type="evidence" value="ECO:0007669"/>
    <property type="project" value="UniProtKB-KW"/>
</dbReference>
<dbReference type="Gramene" id="EFJ07830">
    <property type="protein sequence ID" value="EFJ07830"/>
    <property type="gene ID" value="SELMODRAFT_41328"/>
</dbReference>
<dbReference type="GO" id="GO:0016887">
    <property type="term" value="F:ATP hydrolysis activity"/>
    <property type="evidence" value="ECO:0007669"/>
    <property type="project" value="RHEA"/>
</dbReference>
<dbReference type="GO" id="GO:0005737">
    <property type="term" value="C:cytoplasm"/>
    <property type="evidence" value="ECO:0000318"/>
    <property type="project" value="GO_Central"/>
</dbReference>
<dbReference type="FunFam" id="3.40.50.300:FF:000444">
    <property type="entry name" value="ATP-dependent DNA helicase"/>
    <property type="match status" value="1"/>
</dbReference>
<dbReference type="CDD" id="cd18794">
    <property type="entry name" value="SF2_C_RecQ"/>
    <property type="match status" value="1"/>
</dbReference>
<organism evidence="17">
    <name type="scientific">Selaginella moellendorffii</name>
    <name type="common">Spikemoss</name>
    <dbReference type="NCBI Taxonomy" id="88036"/>
    <lineage>
        <taxon>Eukaryota</taxon>
        <taxon>Viridiplantae</taxon>
        <taxon>Streptophyta</taxon>
        <taxon>Embryophyta</taxon>
        <taxon>Tracheophyta</taxon>
        <taxon>Lycopodiopsida</taxon>
        <taxon>Selaginellales</taxon>
        <taxon>Selaginellaceae</taxon>
        <taxon>Selaginella</taxon>
    </lineage>
</organism>
<keyword evidence="6 13" id="KW-0347">Helicase</keyword>
<dbReference type="InterPro" id="IPR032284">
    <property type="entry name" value="RecQ_Zn-bd"/>
</dbReference>
<dbReference type="FunFam" id="3.40.50.300:FF:002061">
    <property type="entry name" value="RecQ family DNA helicase"/>
    <property type="match status" value="1"/>
</dbReference>
<feature type="non-terminal residue" evidence="16">
    <location>
        <position position="1"/>
    </location>
</feature>
<dbReference type="Proteomes" id="UP000001514">
    <property type="component" value="Unassembled WGS sequence"/>
</dbReference>
<keyword evidence="9" id="KW-0413">Isomerase</keyword>
<comment type="similarity">
    <text evidence="2 13">Belongs to the helicase family. RecQ subfamily.</text>
</comment>
<gene>
    <name evidence="16" type="ORF">SELMODRAFT_41328</name>
</gene>
<dbReference type="GO" id="GO:0043138">
    <property type="term" value="F:3'-5' DNA helicase activity"/>
    <property type="evidence" value="ECO:0000318"/>
    <property type="project" value="GO_Central"/>
</dbReference>
<dbReference type="GO" id="GO:0009378">
    <property type="term" value="F:four-way junction helicase activity"/>
    <property type="evidence" value="ECO:0000318"/>
    <property type="project" value="GO_Central"/>
</dbReference>
<dbReference type="AlphaFoldDB" id="D8T620"/>
<dbReference type="GO" id="GO:0003677">
    <property type="term" value="F:DNA binding"/>
    <property type="evidence" value="ECO:0007669"/>
    <property type="project" value="UniProtKB-KW"/>
</dbReference>
<evidence type="ECO:0000256" key="6">
    <source>
        <dbReference type="ARBA" id="ARBA00022806"/>
    </source>
</evidence>
<dbReference type="Pfam" id="PF16124">
    <property type="entry name" value="RecQ_Zn_bind"/>
    <property type="match status" value="1"/>
</dbReference>
<dbReference type="SMART" id="SM00490">
    <property type="entry name" value="HELICc"/>
    <property type="match status" value="1"/>
</dbReference>
<dbReference type="InterPro" id="IPR014001">
    <property type="entry name" value="Helicase_ATP-bd"/>
</dbReference>
<dbReference type="InterPro" id="IPR027417">
    <property type="entry name" value="P-loop_NTPase"/>
</dbReference>
<dbReference type="InterPro" id="IPR011545">
    <property type="entry name" value="DEAD/DEAH_box_helicase_dom"/>
</dbReference>
<proteinExistence type="inferred from homology"/>
<dbReference type="PANTHER" id="PTHR13710:SF155">
    <property type="entry name" value="ATP-DEPENDENT DNA HELICASE Q-LIKE 3"/>
    <property type="match status" value="1"/>
</dbReference>
<dbReference type="PROSITE" id="PS51192">
    <property type="entry name" value="HELICASE_ATP_BIND_1"/>
    <property type="match status" value="1"/>
</dbReference>
<name>D8T620_SELML</name>
<evidence type="ECO:0000256" key="2">
    <source>
        <dbReference type="ARBA" id="ARBA00005446"/>
    </source>
</evidence>
<evidence type="ECO:0000256" key="8">
    <source>
        <dbReference type="ARBA" id="ARBA00023125"/>
    </source>
</evidence>
<comment type="catalytic activity">
    <reaction evidence="11 13">
        <text>Couples ATP hydrolysis with the unwinding of duplex DNA by translocating in the 3'-5' direction.</text>
        <dbReference type="EC" id="5.6.2.4"/>
    </reaction>
</comment>
<keyword evidence="17" id="KW-1185">Reference proteome</keyword>
<dbReference type="eggNOG" id="KOG0351">
    <property type="taxonomic scope" value="Eukaryota"/>
</dbReference>
<evidence type="ECO:0000256" key="1">
    <source>
        <dbReference type="ARBA" id="ARBA00004123"/>
    </source>
</evidence>
<feature type="domain" description="Helicase C-terminal" evidence="15">
    <location>
        <begin position="223"/>
        <end position="374"/>
    </location>
</feature>
<keyword evidence="3" id="KW-0479">Metal-binding</keyword>
<dbReference type="InterPro" id="IPR001650">
    <property type="entry name" value="Helicase_C-like"/>
</dbReference>
<dbReference type="GO" id="GO:0006260">
    <property type="term" value="P:DNA replication"/>
    <property type="evidence" value="ECO:0000318"/>
    <property type="project" value="GO_Central"/>
</dbReference>
<keyword evidence="5 13" id="KW-0378">Hydrolase</keyword>
<dbReference type="CDD" id="cd17920">
    <property type="entry name" value="DEXHc_RecQ"/>
    <property type="match status" value="1"/>
</dbReference>
<dbReference type="Pfam" id="PF00271">
    <property type="entry name" value="Helicase_C"/>
    <property type="match status" value="1"/>
</dbReference>
<dbReference type="HOGENOM" id="CLU_001103_14_3_1"/>
<dbReference type="FunCoup" id="D8T620">
    <property type="interactions" value="3807"/>
</dbReference>
<sequence>LEDLLQRYFGHSSFRGLQLDAIEAVLAGKDCFCMMPTGAGKSLCYQIPALAKPGIVLVVSPLIALMEDQVAALKSRQIFAEYLSSSQPVKMRNKIFEELQSGKPNLKLLYVTPESVATNHLMQKLRKLHERSLLSLIAIDEAHCISSWGHDFRPSYRKLSALRTSLPDIPILALTATASKKVQEDIIKSLSLQKAAVLISSFNRANIFYEVRFKDLMTSAYEDLRNIITKAPTRCMIIYCHARAMCDEIGSRLKSDGISCRVYHAGINVKARSQALQDWVLGEVHIIVATIAFGYGIDRKDVRMVCHFNMPKSLESFYQESGRAGRDGKPAKSILYYSVDDKRTMEYVIRSSSQRQQGGISENGENELLKKNIEAFEKVVAYCEEASCRRRRVLEHFGENVSPLLCSKTCDACKWPEKLSRDLKELADASCFNSVWHLLFTCCRDCSSPNDKSEFWNYDNEDVDEHDAEDDISDSEESREKSCSFAACRGRTKSQTTKGKLNLLLASHSIIWFLYKQKKSAQNNLVTEELRSTSRARLENTVRAAIERLGCADAVNTTAAASALEIECHEKFGKFGRSFYHSQVASKVRWLSACSASELI</sequence>
<evidence type="ECO:0000256" key="9">
    <source>
        <dbReference type="ARBA" id="ARBA00023235"/>
    </source>
</evidence>
<dbReference type="EC" id="5.6.2.4" evidence="13"/>
<evidence type="ECO:0000256" key="4">
    <source>
        <dbReference type="ARBA" id="ARBA00022741"/>
    </source>
</evidence>
<reference evidence="16 17" key="1">
    <citation type="journal article" date="2011" name="Science">
        <title>The Selaginella genome identifies genetic changes associated with the evolution of vascular plants.</title>
        <authorList>
            <person name="Banks J.A."/>
            <person name="Nishiyama T."/>
            <person name="Hasebe M."/>
            <person name="Bowman J.L."/>
            <person name="Gribskov M."/>
            <person name="dePamphilis C."/>
            <person name="Albert V.A."/>
            <person name="Aono N."/>
            <person name="Aoyama T."/>
            <person name="Ambrose B.A."/>
            <person name="Ashton N.W."/>
            <person name="Axtell M.J."/>
            <person name="Barker E."/>
            <person name="Barker M.S."/>
            <person name="Bennetzen J.L."/>
            <person name="Bonawitz N.D."/>
            <person name="Chapple C."/>
            <person name="Cheng C."/>
            <person name="Correa L.G."/>
            <person name="Dacre M."/>
            <person name="DeBarry J."/>
            <person name="Dreyer I."/>
            <person name="Elias M."/>
            <person name="Engstrom E.M."/>
            <person name="Estelle M."/>
            <person name="Feng L."/>
            <person name="Finet C."/>
            <person name="Floyd S.K."/>
            <person name="Frommer W.B."/>
            <person name="Fujita T."/>
            <person name="Gramzow L."/>
            <person name="Gutensohn M."/>
            <person name="Harholt J."/>
            <person name="Hattori M."/>
            <person name="Heyl A."/>
            <person name="Hirai T."/>
            <person name="Hiwatashi Y."/>
            <person name="Ishikawa M."/>
            <person name="Iwata M."/>
            <person name="Karol K.G."/>
            <person name="Koehler B."/>
            <person name="Kolukisaoglu U."/>
            <person name="Kubo M."/>
            <person name="Kurata T."/>
            <person name="Lalonde S."/>
            <person name="Li K."/>
            <person name="Li Y."/>
            <person name="Litt A."/>
            <person name="Lyons E."/>
            <person name="Manning G."/>
            <person name="Maruyama T."/>
            <person name="Michael T.P."/>
            <person name="Mikami K."/>
            <person name="Miyazaki S."/>
            <person name="Morinaga S."/>
            <person name="Murata T."/>
            <person name="Mueller-Roeber B."/>
            <person name="Nelson D.R."/>
            <person name="Obara M."/>
            <person name="Oguri Y."/>
            <person name="Olmstead R.G."/>
            <person name="Onodera N."/>
            <person name="Petersen B.L."/>
            <person name="Pils B."/>
            <person name="Prigge M."/>
            <person name="Rensing S.A."/>
            <person name="Riano-Pachon D.M."/>
            <person name="Roberts A.W."/>
            <person name="Sato Y."/>
            <person name="Scheller H.V."/>
            <person name="Schulz B."/>
            <person name="Schulz C."/>
            <person name="Shakirov E.V."/>
            <person name="Shibagaki N."/>
            <person name="Shinohara N."/>
            <person name="Shippen D.E."/>
            <person name="Soerensen I."/>
            <person name="Sotooka R."/>
            <person name="Sugimoto N."/>
            <person name="Sugita M."/>
            <person name="Sumikawa N."/>
            <person name="Tanurdzic M."/>
            <person name="Theissen G."/>
            <person name="Ulvskov P."/>
            <person name="Wakazuki S."/>
            <person name="Weng J.K."/>
            <person name="Willats W.W."/>
            <person name="Wipf D."/>
            <person name="Wolf P.G."/>
            <person name="Yang L."/>
            <person name="Zimmer A.D."/>
            <person name="Zhu Q."/>
            <person name="Mitros T."/>
            <person name="Hellsten U."/>
            <person name="Loque D."/>
            <person name="Otillar R."/>
            <person name="Salamov A."/>
            <person name="Schmutz J."/>
            <person name="Shapiro H."/>
            <person name="Lindquist E."/>
            <person name="Lucas S."/>
            <person name="Rokhsar D."/>
            <person name="Grigoriev I.V."/>
        </authorList>
    </citation>
    <scope>NUCLEOTIDE SEQUENCE [LARGE SCALE GENOMIC DNA]</scope>
</reference>